<dbReference type="Pfam" id="PF03466">
    <property type="entry name" value="LysR_substrate"/>
    <property type="match status" value="1"/>
</dbReference>
<keyword evidence="2" id="KW-0805">Transcription regulation</keyword>
<dbReference type="PANTHER" id="PTHR30126">
    <property type="entry name" value="HTH-TYPE TRANSCRIPTIONAL REGULATOR"/>
    <property type="match status" value="1"/>
</dbReference>
<name>A0A066UFG9_9GAMM</name>
<keyword evidence="4" id="KW-0804">Transcription</keyword>
<proteinExistence type="inferred from homology"/>
<dbReference type="GO" id="GO:0019344">
    <property type="term" value="P:cysteine biosynthetic process"/>
    <property type="evidence" value="ECO:0007669"/>
    <property type="project" value="TreeGrafter"/>
</dbReference>
<keyword evidence="7" id="KW-1185">Reference proteome</keyword>
<dbReference type="Gene3D" id="3.40.190.10">
    <property type="entry name" value="Periplasmic binding protein-like II"/>
    <property type="match status" value="2"/>
</dbReference>
<feature type="domain" description="HTH lysR-type" evidence="5">
    <location>
        <begin position="41"/>
        <end position="99"/>
    </location>
</feature>
<accession>A0A066UFG9</accession>
<dbReference type="Gene3D" id="1.10.10.10">
    <property type="entry name" value="Winged helix-like DNA-binding domain superfamily/Winged helix DNA-binding domain"/>
    <property type="match status" value="1"/>
</dbReference>
<dbReference type="GO" id="GO:0003700">
    <property type="term" value="F:DNA-binding transcription factor activity"/>
    <property type="evidence" value="ECO:0007669"/>
    <property type="project" value="InterPro"/>
</dbReference>
<dbReference type="Proteomes" id="UP000035860">
    <property type="component" value="Unassembled WGS sequence"/>
</dbReference>
<evidence type="ECO:0000313" key="6">
    <source>
        <dbReference type="EMBL" id="KDN25815.1"/>
    </source>
</evidence>
<dbReference type="InterPro" id="IPR036388">
    <property type="entry name" value="WH-like_DNA-bd_sf"/>
</dbReference>
<dbReference type="PROSITE" id="PS50931">
    <property type="entry name" value="HTH_LYSR"/>
    <property type="match status" value="1"/>
</dbReference>
<gene>
    <name evidence="6" type="ORF">MBO_01425</name>
</gene>
<dbReference type="eggNOG" id="COG0583">
    <property type="taxonomic scope" value="Bacteria"/>
</dbReference>
<dbReference type="InterPro" id="IPR037423">
    <property type="entry name" value="CysB_PBP2"/>
</dbReference>
<dbReference type="Pfam" id="PF00126">
    <property type="entry name" value="HTH_1"/>
    <property type="match status" value="1"/>
</dbReference>
<sequence length="340" mass="37594">MAELKPLIGSFISYEHFWSFGLQSSILMAIDIVINQRHLQIQLKQLETVWHTVVNGYNLSQAAELLHTSQSSLSKQIAALENQLKSDVFTRQGKRLTGLTPIGKALLPHIEAIFAEIRTIENLSLDFNDAAAGTLTVATTHTQARYVLPSIIKAFREKFSKVNLVLQQADPETIAQMVIRGQADIGIATESLLNNDILRCHRYYDWSHVVIVPKDHELAELAGVIDGVDLPTLASYPIVTYHGGFTGRGAIDKAFTKKGLTPDIVLAALDSDVISTYVSSGLGIGIIAEMAYEPKHYPDLVAIPITHFGRFTSWIAVRDDSEIRKFGHEFIKLCQAQFAG</sequence>
<dbReference type="CDD" id="cd08413">
    <property type="entry name" value="PBP2_CysB_like"/>
    <property type="match status" value="1"/>
</dbReference>
<dbReference type="PANTHER" id="PTHR30126:SF6">
    <property type="entry name" value="HTH-TYPE TRANSCRIPTIONAL REGULATOR CYSB-RELATED"/>
    <property type="match status" value="1"/>
</dbReference>
<evidence type="ECO:0000256" key="1">
    <source>
        <dbReference type="ARBA" id="ARBA00009437"/>
    </source>
</evidence>
<dbReference type="SUPFAM" id="SSF46785">
    <property type="entry name" value="Winged helix' DNA-binding domain"/>
    <property type="match status" value="1"/>
</dbReference>
<dbReference type="InterPro" id="IPR036390">
    <property type="entry name" value="WH_DNA-bd_sf"/>
</dbReference>
<organism evidence="6 7">
    <name type="scientific">Moraxella bovoculi 237</name>
    <dbReference type="NCBI Taxonomy" id="743974"/>
    <lineage>
        <taxon>Bacteria</taxon>
        <taxon>Pseudomonadati</taxon>
        <taxon>Pseudomonadota</taxon>
        <taxon>Gammaproteobacteria</taxon>
        <taxon>Moraxellales</taxon>
        <taxon>Moraxellaceae</taxon>
        <taxon>Moraxella</taxon>
    </lineage>
</organism>
<dbReference type="InterPro" id="IPR005119">
    <property type="entry name" value="LysR_subst-bd"/>
</dbReference>
<dbReference type="GO" id="GO:0000976">
    <property type="term" value="F:transcription cis-regulatory region binding"/>
    <property type="evidence" value="ECO:0007669"/>
    <property type="project" value="TreeGrafter"/>
</dbReference>
<dbReference type="AlphaFoldDB" id="A0A066UFG9"/>
<evidence type="ECO:0000259" key="5">
    <source>
        <dbReference type="PROSITE" id="PS50931"/>
    </source>
</evidence>
<dbReference type="EMBL" id="AOMT01000005">
    <property type="protein sequence ID" value="KDN25815.1"/>
    <property type="molecule type" value="Genomic_DNA"/>
</dbReference>
<reference evidence="6 7" key="1">
    <citation type="journal article" date="2014" name="Genome Announc.">
        <title>Draft Genome Sequence of Moraxella bovoculi Strain 237T (ATCC BAA-1259T) Isolated from a Calf with Infectious Bovine Keratoconjunctivitis.</title>
        <authorList>
            <person name="Calcutt M.J."/>
            <person name="Foecking M.F."/>
            <person name="Martin N.T."/>
            <person name="Mhlanga-Mutangadura T."/>
            <person name="Reilly T.J."/>
        </authorList>
    </citation>
    <scope>NUCLEOTIDE SEQUENCE [LARGE SCALE GENOMIC DNA]</scope>
    <source>
        <strain evidence="6 7">237</strain>
    </source>
</reference>
<keyword evidence="3" id="KW-0238">DNA-binding</keyword>
<evidence type="ECO:0000256" key="4">
    <source>
        <dbReference type="ARBA" id="ARBA00023163"/>
    </source>
</evidence>
<evidence type="ECO:0000313" key="7">
    <source>
        <dbReference type="Proteomes" id="UP000035860"/>
    </source>
</evidence>
<dbReference type="InterPro" id="IPR000847">
    <property type="entry name" value="LysR_HTH_N"/>
</dbReference>
<dbReference type="PRINTS" id="PR00039">
    <property type="entry name" value="HTHLYSR"/>
</dbReference>
<evidence type="ECO:0000256" key="3">
    <source>
        <dbReference type="ARBA" id="ARBA00023125"/>
    </source>
</evidence>
<evidence type="ECO:0000256" key="2">
    <source>
        <dbReference type="ARBA" id="ARBA00023015"/>
    </source>
</evidence>
<protein>
    <submittedName>
        <fullName evidence="6">Transcriptional regulator CysB-like protein</fullName>
    </submittedName>
</protein>
<dbReference type="SUPFAM" id="SSF53850">
    <property type="entry name" value="Periplasmic binding protein-like II"/>
    <property type="match status" value="1"/>
</dbReference>
<comment type="similarity">
    <text evidence="1">Belongs to the LysR transcriptional regulatory family.</text>
</comment>
<comment type="caution">
    <text evidence="6">The sequence shown here is derived from an EMBL/GenBank/DDBJ whole genome shotgun (WGS) entry which is preliminary data.</text>
</comment>